<dbReference type="AlphaFoldDB" id="A0A3B0XTR3"/>
<gene>
    <name evidence="2" type="ORF">MNBD_GAMMA11-1165</name>
</gene>
<protein>
    <recommendedName>
        <fullName evidence="1">Cyclic-phosphate processing Receiver domain-containing protein</fullName>
    </recommendedName>
</protein>
<sequence length="44" mass="4999">MKVFLDDLRTPSDGWVHVYWPDEAIGLLKTGQITEISLDPKIIS</sequence>
<reference evidence="2" key="1">
    <citation type="submission" date="2018-06" db="EMBL/GenBank/DDBJ databases">
        <authorList>
            <person name="Zhirakovskaya E."/>
        </authorList>
    </citation>
    <scope>NUCLEOTIDE SEQUENCE</scope>
</reference>
<evidence type="ECO:0000313" key="2">
    <source>
        <dbReference type="EMBL" id="VAW59756.1"/>
    </source>
</evidence>
<evidence type="ECO:0000259" key="1">
    <source>
        <dbReference type="Pfam" id="PF20274"/>
    </source>
</evidence>
<dbReference type="EMBL" id="UOFG01000095">
    <property type="protein sequence ID" value="VAW59756.1"/>
    <property type="molecule type" value="Genomic_DNA"/>
</dbReference>
<name>A0A3B0XTR3_9ZZZZ</name>
<accession>A0A3B0XTR3</accession>
<organism evidence="2">
    <name type="scientific">hydrothermal vent metagenome</name>
    <dbReference type="NCBI Taxonomy" id="652676"/>
    <lineage>
        <taxon>unclassified sequences</taxon>
        <taxon>metagenomes</taxon>
        <taxon>ecological metagenomes</taxon>
    </lineage>
</organism>
<proteinExistence type="predicted"/>
<feature type="domain" description="Cyclic-phosphate processing Receiver" evidence="1">
    <location>
        <begin position="1"/>
        <end position="39"/>
    </location>
</feature>
<dbReference type="InterPro" id="IPR046909">
    <property type="entry name" value="cREC_REC"/>
</dbReference>
<dbReference type="Pfam" id="PF20274">
    <property type="entry name" value="cREC_REC"/>
    <property type="match status" value="1"/>
</dbReference>